<protein>
    <submittedName>
        <fullName evidence="5">Sulfatase</fullName>
    </submittedName>
</protein>
<dbReference type="PANTHER" id="PTHR42693:SF53">
    <property type="entry name" value="ENDO-4-O-SULFATASE"/>
    <property type="match status" value="1"/>
</dbReference>
<evidence type="ECO:0000313" key="6">
    <source>
        <dbReference type="Proteomes" id="UP000316213"/>
    </source>
</evidence>
<evidence type="ECO:0000256" key="3">
    <source>
        <dbReference type="SAM" id="MobiDB-lite"/>
    </source>
</evidence>
<dbReference type="OrthoDB" id="9763613at2"/>
<reference evidence="5 6" key="1">
    <citation type="submission" date="2019-02" db="EMBL/GenBank/DDBJ databases">
        <title>Deep-cultivation of Planctomycetes and their phenomic and genomic characterization uncovers novel biology.</title>
        <authorList>
            <person name="Wiegand S."/>
            <person name="Jogler M."/>
            <person name="Boedeker C."/>
            <person name="Pinto D."/>
            <person name="Vollmers J."/>
            <person name="Rivas-Marin E."/>
            <person name="Kohn T."/>
            <person name="Peeters S.H."/>
            <person name="Heuer A."/>
            <person name="Rast P."/>
            <person name="Oberbeckmann S."/>
            <person name="Bunk B."/>
            <person name="Jeske O."/>
            <person name="Meyerdierks A."/>
            <person name="Storesund J.E."/>
            <person name="Kallscheuer N."/>
            <person name="Luecker S."/>
            <person name="Lage O.M."/>
            <person name="Pohl T."/>
            <person name="Merkel B.J."/>
            <person name="Hornburger P."/>
            <person name="Mueller R.-W."/>
            <person name="Bruemmer F."/>
            <person name="Labrenz M."/>
            <person name="Spormann A.M."/>
            <person name="Op Den Camp H."/>
            <person name="Overmann J."/>
            <person name="Amann R."/>
            <person name="Jetten M.S.M."/>
            <person name="Mascher T."/>
            <person name="Medema M.H."/>
            <person name="Devos D.P."/>
            <person name="Kaster A.-K."/>
            <person name="Ovreas L."/>
            <person name="Rohde M."/>
            <person name="Galperin M.Y."/>
            <person name="Jogler C."/>
        </authorList>
    </citation>
    <scope>NUCLEOTIDE SEQUENCE [LARGE SCALE GENOMIC DNA]</scope>
    <source>
        <strain evidence="5 6">Pla100</strain>
    </source>
</reference>
<dbReference type="Proteomes" id="UP000316213">
    <property type="component" value="Unassembled WGS sequence"/>
</dbReference>
<name>A0A5C5ZKV4_9BACT</name>
<sequence>MPNRKPVFLFLNSRFSCGNASQTVAKRLLTLVVIAAVSVFHSAGVAADDPVRPNIVWIMSEDNSKHYLEHFDPNGVATPAIESMAAHGITFDRAFSNAPVCSVARTTLITGCYGPRIGTQYHRRIQKAPMPEGLEMFPVYLKEAGYYTTNNSKEDYNADPRKTPWDDSSRKASWTNRPTADTPFFHVQTFTDSHESRLHFGDAQLSKPTDFPTDEVHLPAYFPDTPLFRYTAAYYRDRMRIIDDNVKSILAELKSQNQLENTFVFYFGDHGGVLPRSKGYLFESGLHVPLVVRVPDQYRDVVDRPVGTRTKAFVSFIDFGPTVLNLAGVNVPEAMDGRAFMGPGLTADAVDQRDTAFSYADRMDEKYDFVRAVRVGDWKYIRYFESQYPNSLLNAYRYKSLAYQQWRQMHQDGELSAKQSAFFQPRPVEALFDLSKDPEETENLAGSPEQGNRLMEMRQTLMTHLKETNDLSFYTEAMFLRLGIANPVAFGQSHHDEISNYVDTANIALEPAGSITSPLLASLNSGDPIVRYWGLVAASSASSASTKVRELLADDETIVKLARRRTLDDTPLVAARAAELLAILGLEDPRETFYRVLKQVTSEAEALQIVNMAAYLHADAKPSYPFEKEKVKIGWKIPPKSDLQLRLDYFGTASP</sequence>
<keyword evidence="6" id="KW-1185">Reference proteome</keyword>
<dbReference type="AlphaFoldDB" id="A0A5C5ZKV4"/>
<dbReference type="RefSeq" id="WP_146582169.1">
    <property type="nucleotide sequence ID" value="NZ_SJPM01000022.1"/>
</dbReference>
<accession>A0A5C5ZKV4</accession>
<dbReference type="SUPFAM" id="SSF53649">
    <property type="entry name" value="Alkaline phosphatase-like"/>
    <property type="match status" value="1"/>
</dbReference>
<evidence type="ECO:0000313" key="5">
    <source>
        <dbReference type="EMBL" id="TWT88054.1"/>
    </source>
</evidence>
<evidence type="ECO:0000256" key="1">
    <source>
        <dbReference type="ARBA" id="ARBA00008779"/>
    </source>
</evidence>
<feature type="region of interest" description="Disordered" evidence="3">
    <location>
        <begin position="151"/>
        <end position="173"/>
    </location>
</feature>
<feature type="compositionally biased region" description="Basic and acidic residues" evidence="3">
    <location>
        <begin position="152"/>
        <end position="170"/>
    </location>
</feature>
<proteinExistence type="inferred from homology"/>
<evidence type="ECO:0000256" key="2">
    <source>
        <dbReference type="ARBA" id="ARBA00022801"/>
    </source>
</evidence>
<gene>
    <name evidence="5" type="ORF">Pla100_57850</name>
</gene>
<dbReference type="InterPro" id="IPR050738">
    <property type="entry name" value="Sulfatase"/>
</dbReference>
<keyword evidence="2" id="KW-0378">Hydrolase</keyword>
<dbReference type="GO" id="GO:0004065">
    <property type="term" value="F:arylsulfatase activity"/>
    <property type="evidence" value="ECO:0007669"/>
    <property type="project" value="TreeGrafter"/>
</dbReference>
<evidence type="ECO:0000259" key="4">
    <source>
        <dbReference type="Pfam" id="PF00884"/>
    </source>
</evidence>
<dbReference type="Pfam" id="PF00884">
    <property type="entry name" value="Sulfatase"/>
    <property type="match status" value="1"/>
</dbReference>
<dbReference type="EMBL" id="SJPM01000022">
    <property type="protein sequence ID" value="TWT88054.1"/>
    <property type="molecule type" value="Genomic_DNA"/>
</dbReference>
<dbReference type="InterPro" id="IPR017850">
    <property type="entry name" value="Alkaline_phosphatase_core_sf"/>
</dbReference>
<dbReference type="Gene3D" id="3.40.720.10">
    <property type="entry name" value="Alkaline Phosphatase, subunit A"/>
    <property type="match status" value="1"/>
</dbReference>
<organism evidence="5 6">
    <name type="scientific">Neorhodopirellula pilleata</name>
    <dbReference type="NCBI Taxonomy" id="2714738"/>
    <lineage>
        <taxon>Bacteria</taxon>
        <taxon>Pseudomonadati</taxon>
        <taxon>Planctomycetota</taxon>
        <taxon>Planctomycetia</taxon>
        <taxon>Pirellulales</taxon>
        <taxon>Pirellulaceae</taxon>
        <taxon>Neorhodopirellula</taxon>
    </lineage>
</organism>
<dbReference type="InterPro" id="IPR000917">
    <property type="entry name" value="Sulfatase_N"/>
</dbReference>
<comment type="caution">
    <text evidence="5">The sequence shown here is derived from an EMBL/GenBank/DDBJ whole genome shotgun (WGS) entry which is preliminary data.</text>
</comment>
<dbReference type="PANTHER" id="PTHR42693">
    <property type="entry name" value="ARYLSULFATASE FAMILY MEMBER"/>
    <property type="match status" value="1"/>
</dbReference>
<comment type="similarity">
    <text evidence="1">Belongs to the sulfatase family.</text>
</comment>
<feature type="domain" description="Sulfatase N-terminal" evidence="4">
    <location>
        <begin position="53"/>
        <end position="329"/>
    </location>
</feature>
<dbReference type="CDD" id="cd16027">
    <property type="entry name" value="SGSH"/>
    <property type="match status" value="1"/>
</dbReference>